<comment type="caution">
    <text evidence="2">The sequence shown here is derived from an EMBL/GenBank/DDBJ whole genome shotgun (WGS) entry which is preliminary data.</text>
</comment>
<keyword evidence="3" id="KW-1185">Reference proteome</keyword>
<feature type="region of interest" description="Disordered" evidence="1">
    <location>
        <begin position="435"/>
        <end position="509"/>
    </location>
</feature>
<proteinExistence type="predicted"/>
<feature type="region of interest" description="Disordered" evidence="1">
    <location>
        <begin position="254"/>
        <end position="344"/>
    </location>
</feature>
<dbReference type="AlphaFoldDB" id="A0A9N9YGB2"/>
<feature type="region of interest" description="Disordered" evidence="1">
    <location>
        <begin position="1"/>
        <end position="23"/>
    </location>
</feature>
<sequence>MPSQVDDSPLPAPGQLTAPSQEDLANVPSEVARLLDFLQTGEQDLQFLTDLRDEHIADLERQPIVLRRVDSVKEGAGKALGQVRQVVDGGLEKVRKSRSAFRKRSARKFAESAEFRSQEAVVTRHHAAILRELVHLRQLALRSPTPGQRDQQQSSRDSVVSAESDGPRSVRSFSTTSSKTDKPKFDNIGLLADIMGDSGLTDSKPTLPPRYSAITRSTFPVAEVHGNSGHRTDSVSSCPPTSFAAYGKGSILDPAELSAEPNTDSGPVELPGDIPTSPPVRPVSTPSATNDPERKGTPASEPPSSPPPQSETRPVKPSHSITFDPTDDGDMRPFSPLEDLTPFIQPPPVVEEKQVVEDSSFFGPASIGVYEEKEVVVRHSQRKKSSQRILLNEQDRAGLALLMGDGMGYSGHSVAHKSSAVSLVSVNSQAGASITWPSPSMGEPAAMIPPVPTQPPPPPPAPPVPPKIPHGTIPRKPTPSQSSSTTSLPSQTRSPASGDGESIAPAVKPLTTIPPELLLGQLTTSQGQLQTIPAIVVQKASP</sequence>
<feature type="compositionally biased region" description="Pro residues" evidence="1">
    <location>
        <begin position="447"/>
        <end position="468"/>
    </location>
</feature>
<dbReference type="OrthoDB" id="5240423at2759"/>
<reference evidence="2" key="1">
    <citation type="submission" date="2021-10" db="EMBL/GenBank/DDBJ databases">
        <authorList>
            <person name="Piombo E."/>
        </authorList>
    </citation>
    <scope>NUCLEOTIDE SEQUENCE</scope>
</reference>
<dbReference type="EMBL" id="CABFNQ020000680">
    <property type="protein sequence ID" value="CAH0022597.1"/>
    <property type="molecule type" value="Genomic_DNA"/>
</dbReference>
<evidence type="ECO:0000313" key="3">
    <source>
        <dbReference type="Proteomes" id="UP000696573"/>
    </source>
</evidence>
<name>A0A9N9YGB2_9HYPO</name>
<feature type="compositionally biased region" description="Pro residues" evidence="1">
    <location>
        <begin position="300"/>
        <end position="309"/>
    </location>
</feature>
<feature type="region of interest" description="Disordered" evidence="1">
    <location>
        <begin position="143"/>
        <end position="185"/>
    </location>
</feature>
<gene>
    <name evidence="2" type="ORF">CRHIZ90672A_00014748</name>
</gene>
<evidence type="ECO:0000256" key="1">
    <source>
        <dbReference type="SAM" id="MobiDB-lite"/>
    </source>
</evidence>
<feature type="compositionally biased region" description="Low complexity" evidence="1">
    <location>
        <begin position="478"/>
        <end position="495"/>
    </location>
</feature>
<dbReference type="Proteomes" id="UP000696573">
    <property type="component" value="Unassembled WGS sequence"/>
</dbReference>
<evidence type="ECO:0000313" key="2">
    <source>
        <dbReference type="EMBL" id="CAH0022597.1"/>
    </source>
</evidence>
<organism evidence="2 3">
    <name type="scientific">Clonostachys rhizophaga</name>
    <dbReference type="NCBI Taxonomy" id="160324"/>
    <lineage>
        <taxon>Eukaryota</taxon>
        <taxon>Fungi</taxon>
        <taxon>Dikarya</taxon>
        <taxon>Ascomycota</taxon>
        <taxon>Pezizomycotina</taxon>
        <taxon>Sordariomycetes</taxon>
        <taxon>Hypocreomycetidae</taxon>
        <taxon>Hypocreales</taxon>
        <taxon>Bionectriaceae</taxon>
        <taxon>Clonostachys</taxon>
    </lineage>
</organism>
<accession>A0A9N9YGB2</accession>
<feature type="compositionally biased region" description="Low complexity" evidence="1">
    <location>
        <begin position="148"/>
        <end position="161"/>
    </location>
</feature>
<protein>
    <submittedName>
        <fullName evidence="2">Uncharacterized protein</fullName>
    </submittedName>
</protein>